<keyword evidence="12" id="KW-1185">Reference proteome</keyword>
<reference evidence="11 12" key="1">
    <citation type="submission" date="2023-04" db="EMBL/GenBank/DDBJ databases">
        <title>Genome of Basidiobolus ranarum AG-B5.</title>
        <authorList>
            <person name="Stajich J.E."/>
            <person name="Carter-House D."/>
            <person name="Gryganskyi A."/>
        </authorList>
    </citation>
    <scope>NUCLEOTIDE SEQUENCE [LARGE SCALE GENOMIC DNA]</scope>
    <source>
        <strain evidence="11 12">AG-B5</strain>
    </source>
</reference>
<dbReference type="InterPro" id="IPR002889">
    <property type="entry name" value="WSC_carb-bd"/>
</dbReference>
<evidence type="ECO:0000256" key="5">
    <source>
        <dbReference type="ARBA" id="ARBA00023136"/>
    </source>
</evidence>
<proteinExistence type="predicted"/>
<dbReference type="EC" id="2.4.2.26" evidence="11"/>
<evidence type="ECO:0000256" key="2">
    <source>
        <dbReference type="ARBA" id="ARBA00022692"/>
    </source>
</evidence>
<evidence type="ECO:0000313" key="12">
    <source>
        <dbReference type="Proteomes" id="UP001479436"/>
    </source>
</evidence>
<keyword evidence="11" id="KW-0808">Transferase</keyword>
<dbReference type="Proteomes" id="UP001479436">
    <property type="component" value="Unassembled WGS sequence"/>
</dbReference>
<evidence type="ECO:0000256" key="8">
    <source>
        <dbReference type="SAM" id="Phobius"/>
    </source>
</evidence>
<name>A0ABR2W468_9FUNG</name>
<evidence type="ECO:0000256" key="9">
    <source>
        <dbReference type="SAM" id="SignalP"/>
    </source>
</evidence>
<dbReference type="GO" id="GO:0030158">
    <property type="term" value="F:protein xylosyltransferase activity"/>
    <property type="evidence" value="ECO:0007669"/>
    <property type="project" value="UniProtKB-EC"/>
</dbReference>
<evidence type="ECO:0000256" key="1">
    <source>
        <dbReference type="ARBA" id="ARBA00004167"/>
    </source>
</evidence>
<protein>
    <submittedName>
        <fullName evidence="11">Xylosyltransferase 2</fullName>
        <ecNumber evidence="11">2.4.2.26</ecNumber>
    </submittedName>
</protein>
<feature type="compositionally biased region" description="Polar residues" evidence="7">
    <location>
        <begin position="129"/>
        <end position="147"/>
    </location>
</feature>
<comment type="caution">
    <text evidence="11">The sequence shown here is derived from an EMBL/GenBank/DDBJ whole genome shotgun (WGS) entry which is preliminary data.</text>
</comment>
<dbReference type="PROSITE" id="PS51212">
    <property type="entry name" value="WSC"/>
    <property type="match status" value="1"/>
</dbReference>
<dbReference type="Pfam" id="PF01822">
    <property type="entry name" value="WSC"/>
    <property type="match status" value="1"/>
</dbReference>
<dbReference type="InterPro" id="IPR051836">
    <property type="entry name" value="Kremen_rcpt"/>
</dbReference>
<keyword evidence="3 9" id="KW-0732">Signal</keyword>
<dbReference type="PANTHER" id="PTHR24269">
    <property type="entry name" value="KREMEN PROTEIN"/>
    <property type="match status" value="1"/>
</dbReference>
<evidence type="ECO:0000256" key="3">
    <source>
        <dbReference type="ARBA" id="ARBA00022729"/>
    </source>
</evidence>
<keyword evidence="2 8" id="KW-0812">Transmembrane</keyword>
<evidence type="ECO:0000256" key="4">
    <source>
        <dbReference type="ARBA" id="ARBA00022989"/>
    </source>
</evidence>
<evidence type="ECO:0000313" key="11">
    <source>
        <dbReference type="EMBL" id="KAK9719012.1"/>
    </source>
</evidence>
<sequence length="259" mass="28029">MLLNSQPKVTRTVAILALSLPHIMARAVSSIGCYSDSGSSPILNGIPSQNLSPPFFDPTQIFFSCQQFCGKHQFPYIGIQEGKMCTCGNTPPNKSVKVGEGNCDIICQDNGKENCGGYGYTSIFTSNAEQASTTETTPNSWENPTIVSNPSPTPTMSSSQRSPHSTTPNGSLNVAPMPATFIDNTGVMAAVFTLAGVVLLGCGILGFVLYQQRQQTTEYDLTSDEGLQTSYLWQRRSSLSLRDDVDYTKKLRVTNPDML</sequence>
<feature type="transmembrane region" description="Helical" evidence="8">
    <location>
        <begin position="187"/>
        <end position="210"/>
    </location>
</feature>
<feature type="region of interest" description="Disordered" evidence="7">
    <location>
        <begin position="129"/>
        <end position="171"/>
    </location>
</feature>
<evidence type="ECO:0000259" key="10">
    <source>
        <dbReference type="PROSITE" id="PS51212"/>
    </source>
</evidence>
<feature type="signal peptide" evidence="9">
    <location>
        <begin position="1"/>
        <end position="25"/>
    </location>
</feature>
<dbReference type="SMART" id="SM00321">
    <property type="entry name" value="WSC"/>
    <property type="match status" value="1"/>
</dbReference>
<feature type="domain" description="WSC" evidence="10">
    <location>
        <begin position="27"/>
        <end position="127"/>
    </location>
</feature>
<accession>A0ABR2W468</accession>
<keyword evidence="6" id="KW-0325">Glycoprotein</keyword>
<gene>
    <name evidence="11" type="primary">XYLT2</name>
    <name evidence="11" type="ORF">K7432_005090</name>
</gene>
<dbReference type="EMBL" id="JASJQH010007066">
    <property type="protein sequence ID" value="KAK9719012.1"/>
    <property type="molecule type" value="Genomic_DNA"/>
</dbReference>
<keyword evidence="5 8" id="KW-0472">Membrane</keyword>
<comment type="subcellular location">
    <subcellularLocation>
        <location evidence="1">Membrane</location>
        <topology evidence="1">Single-pass membrane protein</topology>
    </subcellularLocation>
</comment>
<keyword evidence="11" id="KW-0328">Glycosyltransferase</keyword>
<feature type="compositionally biased region" description="Low complexity" evidence="7">
    <location>
        <begin position="148"/>
        <end position="163"/>
    </location>
</feature>
<dbReference type="PANTHER" id="PTHR24269:SF16">
    <property type="entry name" value="PROTEIN SLG1"/>
    <property type="match status" value="1"/>
</dbReference>
<evidence type="ECO:0000256" key="7">
    <source>
        <dbReference type="SAM" id="MobiDB-lite"/>
    </source>
</evidence>
<organism evidence="11 12">
    <name type="scientific">Basidiobolus ranarum</name>
    <dbReference type="NCBI Taxonomy" id="34480"/>
    <lineage>
        <taxon>Eukaryota</taxon>
        <taxon>Fungi</taxon>
        <taxon>Fungi incertae sedis</taxon>
        <taxon>Zoopagomycota</taxon>
        <taxon>Entomophthoromycotina</taxon>
        <taxon>Basidiobolomycetes</taxon>
        <taxon>Basidiobolales</taxon>
        <taxon>Basidiobolaceae</taxon>
        <taxon>Basidiobolus</taxon>
    </lineage>
</organism>
<feature type="chain" id="PRO_5047482962" evidence="9">
    <location>
        <begin position="26"/>
        <end position="259"/>
    </location>
</feature>
<evidence type="ECO:0000256" key="6">
    <source>
        <dbReference type="ARBA" id="ARBA00023180"/>
    </source>
</evidence>
<keyword evidence="4 8" id="KW-1133">Transmembrane helix</keyword>